<organism evidence="3 4">
    <name type="scientific">Georgenia halotolerans</name>
    <dbReference type="NCBI Taxonomy" id="3028317"/>
    <lineage>
        <taxon>Bacteria</taxon>
        <taxon>Bacillati</taxon>
        <taxon>Actinomycetota</taxon>
        <taxon>Actinomycetes</taxon>
        <taxon>Micrococcales</taxon>
        <taxon>Bogoriellaceae</taxon>
        <taxon>Georgenia</taxon>
    </lineage>
</organism>
<feature type="compositionally biased region" description="Pro residues" evidence="1">
    <location>
        <begin position="42"/>
        <end position="53"/>
    </location>
</feature>
<comment type="caution">
    <text evidence="3">The sequence shown here is derived from an EMBL/GenBank/DDBJ whole genome shotgun (WGS) entry which is preliminary data.</text>
</comment>
<accession>A0ABT5U0C1</accession>
<protein>
    <submittedName>
        <fullName evidence="3">DUF3048 domain-containing protein</fullName>
    </submittedName>
</protein>
<gene>
    <name evidence="3" type="ORF">PU560_15040</name>
</gene>
<dbReference type="EMBL" id="JARACI010001153">
    <property type="protein sequence ID" value="MDD9207770.1"/>
    <property type="molecule type" value="Genomic_DNA"/>
</dbReference>
<feature type="domain" description="DUF3048" evidence="2">
    <location>
        <begin position="83"/>
        <end position="220"/>
    </location>
</feature>
<dbReference type="InterPro" id="IPR021416">
    <property type="entry name" value="DUF3048_N"/>
</dbReference>
<name>A0ABT5U0C1_9MICO</name>
<evidence type="ECO:0000313" key="4">
    <source>
        <dbReference type="Proteomes" id="UP001165561"/>
    </source>
</evidence>
<dbReference type="Pfam" id="PF11258">
    <property type="entry name" value="DUF3048"/>
    <property type="match status" value="1"/>
</dbReference>
<dbReference type="Proteomes" id="UP001165561">
    <property type="component" value="Unassembled WGS sequence"/>
</dbReference>
<dbReference type="InterPro" id="IPR023158">
    <property type="entry name" value="YerB-like_sf"/>
</dbReference>
<evidence type="ECO:0000256" key="1">
    <source>
        <dbReference type="SAM" id="MobiDB-lite"/>
    </source>
</evidence>
<evidence type="ECO:0000313" key="3">
    <source>
        <dbReference type="EMBL" id="MDD9207770.1"/>
    </source>
</evidence>
<sequence length="249" mass="26479">MRVSQRVRPVVDPADGRTRTLRAAVLLSLSLSLGLTACGSDPEPPPSPTPTPTPTSGSEDEPRPDPEPTPEPTPERQPGEWPLTGVDSDAVVSRPALAVKIENTPAARPQTGLESADVVWEQIVEFEVARLLAVYHSELPEVVGPIRSVRPMDARIAGPLGGLLVFSGGQDGIVADVARTGLQTMSHDDADEGMYRIDSRPIPHNVYGSPAELLARADDAHQEAPPEQFAFAPDEGQATAVLEGQEAAW</sequence>
<keyword evidence="4" id="KW-1185">Reference proteome</keyword>
<proteinExistence type="predicted"/>
<dbReference type="SUPFAM" id="SSF159774">
    <property type="entry name" value="YerB-like"/>
    <property type="match status" value="1"/>
</dbReference>
<feature type="region of interest" description="Disordered" evidence="1">
    <location>
        <begin position="35"/>
        <end position="86"/>
    </location>
</feature>
<evidence type="ECO:0000259" key="2">
    <source>
        <dbReference type="Pfam" id="PF11258"/>
    </source>
</evidence>
<feature type="non-terminal residue" evidence="3">
    <location>
        <position position="249"/>
    </location>
</feature>
<dbReference type="Gene3D" id="3.50.90.10">
    <property type="entry name" value="YerB-like"/>
    <property type="match status" value="1"/>
</dbReference>
<reference evidence="3" key="1">
    <citation type="submission" date="2023-02" db="EMBL/GenBank/DDBJ databases">
        <title>Georgenia sp.10Sc9-8, isolated from a soil sample collected from the Taklamakan desert.</title>
        <authorList>
            <person name="Liu S."/>
        </authorList>
    </citation>
    <scope>NUCLEOTIDE SEQUENCE</scope>
    <source>
        <strain evidence="3">10Sc9-8</strain>
    </source>
</reference>